<evidence type="ECO:0000256" key="2">
    <source>
        <dbReference type="SAM" id="SignalP"/>
    </source>
</evidence>
<dbReference type="Proteomes" id="UP001642900">
    <property type="component" value="Unassembled WGS sequence"/>
</dbReference>
<keyword evidence="5" id="KW-1185">Reference proteome</keyword>
<dbReference type="AlphaFoldDB" id="A0A6G4W8I0"/>
<dbReference type="Gene3D" id="2.30.30.40">
    <property type="entry name" value="SH3 Domains"/>
    <property type="match status" value="1"/>
</dbReference>
<name>A0A6G4W8I0_9HYPH</name>
<feature type="compositionally biased region" description="Basic and acidic residues" evidence="1">
    <location>
        <begin position="29"/>
        <end position="48"/>
    </location>
</feature>
<evidence type="ECO:0000313" key="4">
    <source>
        <dbReference type="EMBL" id="NGO50546.1"/>
    </source>
</evidence>
<evidence type="ECO:0000259" key="3">
    <source>
        <dbReference type="PROSITE" id="PS51781"/>
    </source>
</evidence>
<reference evidence="4 5" key="1">
    <citation type="submission" date="2020-02" db="EMBL/GenBank/DDBJ databases">
        <title>Genome sequence of strain CCNWXJ40-4.</title>
        <authorList>
            <person name="Gao J."/>
            <person name="Sun J."/>
        </authorList>
    </citation>
    <scope>NUCLEOTIDE SEQUENCE [LARGE SCALE GENOMIC DNA]</scope>
    <source>
        <strain evidence="4 5">CCNWXJ 40-4</strain>
    </source>
</reference>
<evidence type="ECO:0000256" key="1">
    <source>
        <dbReference type="SAM" id="MobiDB-lite"/>
    </source>
</evidence>
<dbReference type="InterPro" id="IPR003646">
    <property type="entry name" value="SH3-like_bac-type"/>
</dbReference>
<sequence>MAGFALPKLRWLLVGAAAAGFWAMTQEPPSRRGADVAHRPAKPVERKAALPAMPKKAVAPQARPSQMATGSIPRPEKPVGRNPAKASSLFTTSRVHLRAKANTSAAIVSTLKPGQKVGVLARDRKWRLVLVAGQKGWVHGDYLGAQSTAPKPAVAEGPRPALPVQSRPAGSKPWGSLLGGRHPARAPQGGNCQCPFDLMLNGKQCGEHSAYARQGNRGVECYL</sequence>
<evidence type="ECO:0000313" key="5">
    <source>
        <dbReference type="Proteomes" id="UP001642900"/>
    </source>
</evidence>
<keyword evidence="2" id="KW-0732">Signal</keyword>
<feature type="region of interest" description="Disordered" evidence="1">
    <location>
        <begin position="27"/>
        <end position="84"/>
    </location>
</feature>
<dbReference type="Pfam" id="PF08239">
    <property type="entry name" value="SH3_3"/>
    <property type="match status" value="1"/>
</dbReference>
<feature type="chain" id="PRO_5026333382" evidence="2">
    <location>
        <begin position="20"/>
        <end position="223"/>
    </location>
</feature>
<dbReference type="RefSeq" id="WP_165024165.1">
    <property type="nucleotide sequence ID" value="NZ_JAAKZF010000003.1"/>
</dbReference>
<protein>
    <submittedName>
        <fullName evidence="4">SH3 domain-containing protein</fullName>
    </submittedName>
</protein>
<feature type="signal peptide" evidence="2">
    <location>
        <begin position="1"/>
        <end position="19"/>
    </location>
</feature>
<comment type="caution">
    <text evidence="4">The sequence shown here is derived from an EMBL/GenBank/DDBJ whole genome shotgun (WGS) entry which is preliminary data.</text>
</comment>
<gene>
    <name evidence="4" type="ORF">G6N73_05015</name>
</gene>
<dbReference type="PROSITE" id="PS51781">
    <property type="entry name" value="SH3B"/>
    <property type="match status" value="1"/>
</dbReference>
<accession>A0A6G4W8I0</accession>
<organism evidence="4 5">
    <name type="scientific">Allomesorhizobium camelthorni</name>
    <dbReference type="NCBI Taxonomy" id="475069"/>
    <lineage>
        <taxon>Bacteria</taxon>
        <taxon>Pseudomonadati</taxon>
        <taxon>Pseudomonadota</taxon>
        <taxon>Alphaproteobacteria</taxon>
        <taxon>Hyphomicrobiales</taxon>
        <taxon>Phyllobacteriaceae</taxon>
        <taxon>Allomesorhizobium</taxon>
    </lineage>
</organism>
<feature type="region of interest" description="Disordered" evidence="1">
    <location>
        <begin position="149"/>
        <end position="171"/>
    </location>
</feature>
<dbReference type="EMBL" id="JAAKZF010000003">
    <property type="protein sequence ID" value="NGO50546.1"/>
    <property type="molecule type" value="Genomic_DNA"/>
</dbReference>
<feature type="domain" description="SH3b" evidence="3">
    <location>
        <begin position="85"/>
        <end position="147"/>
    </location>
</feature>
<dbReference type="SMART" id="SM00287">
    <property type="entry name" value="SH3b"/>
    <property type="match status" value="1"/>
</dbReference>
<proteinExistence type="predicted"/>